<evidence type="ECO:0000313" key="1">
    <source>
        <dbReference type="EMBL" id="CAJ64711.1"/>
    </source>
</evidence>
<dbReference type="KEGG" id="fal:FRAAL6087"/>
<dbReference type="HOGENOM" id="CLU_2824830_0_0_11"/>
<reference evidence="1 2" key="1">
    <citation type="journal article" date="2007" name="Genome Res.">
        <title>Genome characteristics of facultatively symbiotic Frankia sp. strains reflect host range and host plant biogeography.</title>
        <authorList>
            <person name="Normand P."/>
            <person name="Lapierre P."/>
            <person name="Tisa L.S."/>
            <person name="Gogarten J.P."/>
            <person name="Alloisio N."/>
            <person name="Bagnarol E."/>
            <person name="Bassi C.A."/>
            <person name="Berry A.M."/>
            <person name="Bickhart D.M."/>
            <person name="Choisne N."/>
            <person name="Couloux A."/>
            <person name="Cournoyer B."/>
            <person name="Cruveiller S."/>
            <person name="Daubin V."/>
            <person name="Demange N."/>
            <person name="Francino M.P."/>
            <person name="Goltsman E."/>
            <person name="Huang Y."/>
            <person name="Kopp O.R."/>
            <person name="Labarre L."/>
            <person name="Lapidus A."/>
            <person name="Lavire C."/>
            <person name="Marechal J."/>
            <person name="Martinez M."/>
            <person name="Mastronunzio J.E."/>
            <person name="Mullin B.C."/>
            <person name="Niemann J."/>
            <person name="Pujic P."/>
            <person name="Rawnsley T."/>
            <person name="Rouy Z."/>
            <person name="Schenowitz C."/>
            <person name="Sellstedt A."/>
            <person name="Tavares F."/>
            <person name="Tomkins J.P."/>
            <person name="Vallenet D."/>
            <person name="Valverde C."/>
            <person name="Wall L.G."/>
            <person name="Wang Y."/>
            <person name="Medigue C."/>
            <person name="Benson D.R."/>
        </authorList>
    </citation>
    <scope>NUCLEOTIDE SEQUENCE [LARGE SCALE GENOMIC DNA]</scope>
    <source>
        <strain evidence="2">DSM 45986 / CECT 9034 / ACN14a</strain>
    </source>
</reference>
<evidence type="ECO:0000313" key="2">
    <source>
        <dbReference type="Proteomes" id="UP000000657"/>
    </source>
</evidence>
<accession>Q0RCW3</accession>
<dbReference type="EMBL" id="CT573213">
    <property type="protein sequence ID" value="CAJ64711.1"/>
    <property type="molecule type" value="Genomic_DNA"/>
</dbReference>
<gene>
    <name evidence="1" type="ordered locus">FRAAL6087</name>
</gene>
<proteinExistence type="predicted"/>
<dbReference type="Proteomes" id="UP000000657">
    <property type="component" value="Chromosome"/>
</dbReference>
<dbReference type="AlphaFoldDB" id="Q0RCW3"/>
<organism evidence="1 2">
    <name type="scientific">Frankia alni (strain DSM 45986 / CECT 9034 / ACN14a)</name>
    <dbReference type="NCBI Taxonomy" id="326424"/>
    <lineage>
        <taxon>Bacteria</taxon>
        <taxon>Bacillati</taxon>
        <taxon>Actinomycetota</taxon>
        <taxon>Actinomycetes</taxon>
        <taxon>Frankiales</taxon>
        <taxon>Frankiaceae</taxon>
        <taxon>Frankia</taxon>
    </lineage>
</organism>
<name>Q0RCW3_FRAAA</name>
<protein>
    <submittedName>
        <fullName evidence="1">Uncharacterized protein</fullName>
    </submittedName>
</protein>
<keyword evidence="2" id="KW-1185">Reference proteome</keyword>
<sequence length="66" mass="6673">MISDASPAVPVGHPRVAIPLGMISDPIVKVQVRAAVEGAVSGDLAAVRRWCNFAGQGFDPSGAAMG</sequence>